<evidence type="ECO:0000313" key="1">
    <source>
        <dbReference type="EMBL" id="GAA0732836.1"/>
    </source>
</evidence>
<keyword evidence="2" id="KW-1185">Reference proteome</keyword>
<gene>
    <name evidence="1" type="ORF">GCM10009430_46380</name>
</gene>
<dbReference type="EMBL" id="BAAAGE010000007">
    <property type="protein sequence ID" value="GAA0732836.1"/>
    <property type="molecule type" value="Genomic_DNA"/>
</dbReference>
<comment type="caution">
    <text evidence="1">The sequence shown here is derived from an EMBL/GenBank/DDBJ whole genome shotgun (WGS) entry which is preliminary data.</text>
</comment>
<evidence type="ECO:0008006" key="3">
    <source>
        <dbReference type="Google" id="ProtNLM"/>
    </source>
</evidence>
<dbReference type="RefSeq" id="WP_343914637.1">
    <property type="nucleotide sequence ID" value="NZ_BAAAGE010000007.1"/>
</dbReference>
<dbReference type="SUPFAM" id="SSF82171">
    <property type="entry name" value="DPP6 N-terminal domain-like"/>
    <property type="match status" value="1"/>
</dbReference>
<organism evidence="1 2">
    <name type="scientific">Aquimarina litoralis</name>
    <dbReference type="NCBI Taxonomy" id="584605"/>
    <lineage>
        <taxon>Bacteria</taxon>
        <taxon>Pseudomonadati</taxon>
        <taxon>Bacteroidota</taxon>
        <taxon>Flavobacteriia</taxon>
        <taxon>Flavobacteriales</taxon>
        <taxon>Flavobacteriaceae</taxon>
        <taxon>Aquimarina</taxon>
    </lineage>
</organism>
<dbReference type="Proteomes" id="UP001501758">
    <property type="component" value="Unassembled WGS sequence"/>
</dbReference>
<sequence>MTRLILKKLIFIYSCVLVTQEIRAQENLCDYYGLEKPTTTPRDFDPEILDLKGSFKFNVEIKKCDEIYFTTITSSENIFFSKKKGDTWSTPKIASFSDPNYNDADPFLTKDGNRIYFISKRPTSATDKNLDFNIWYADHKNGEWMKPKPLPKPINTDEFDEYFFSISNKGNAFFSSNRNGGQGSFDIYTTKVLANNQFSEPKNIGKPLSTEKYEFDPYISPDEHFIIFSINQNGNSSLYVSFKNQSNNWTTPQNLGDKINITNQDFAPSLSPDGKFIFFSNNGKLRWVSTELLKTP</sequence>
<proteinExistence type="predicted"/>
<dbReference type="Pfam" id="PF07676">
    <property type="entry name" value="PD40"/>
    <property type="match status" value="4"/>
</dbReference>
<dbReference type="CDD" id="cd15482">
    <property type="entry name" value="Sialidase_non-viral"/>
    <property type="match status" value="1"/>
</dbReference>
<dbReference type="InterPro" id="IPR011042">
    <property type="entry name" value="6-blade_b-propeller_TolB-like"/>
</dbReference>
<reference evidence="2" key="1">
    <citation type="journal article" date="2019" name="Int. J. Syst. Evol. Microbiol.">
        <title>The Global Catalogue of Microorganisms (GCM) 10K type strain sequencing project: providing services to taxonomists for standard genome sequencing and annotation.</title>
        <authorList>
            <consortium name="The Broad Institute Genomics Platform"/>
            <consortium name="The Broad Institute Genome Sequencing Center for Infectious Disease"/>
            <person name="Wu L."/>
            <person name="Ma J."/>
        </authorList>
    </citation>
    <scope>NUCLEOTIDE SEQUENCE [LARGE SCALE GENOMIC DNA]</scope>
    <source>
        <strain evidence="2">JCM 15974</strain>
    </source>
</reference>
<dbReference type="Gene3D" id="2.120.10.30">
    <property type="entry name" value="TolB, C-terminal domain"/>
    <property type="match status" value="1"/>
</dbReference>
<evidence type="ECO:0000313" key="2">
    <source>
        <dbReference type="Proteomes" id="UP001501758"/>
    </source>
</evidence>
<protein>
    <recommendedName>
        <fullName evidence="3">WD40-like Beta Propeller Repeat</fullName>
    </recommendedName>
</protein>
<name>A0ABP3UFM2_9FLAO</name>
<dbReference type="InterPro" id="IPR011659">
    <property type="entry name" value="WD40"/>
</dbReference>
<accession>A0ABP3UFM2</accession>